<sequence length="496" mass="54923">MLAVLKSTRCLYQPSFMSNFKYTRRCSATTHRSTIFALSSGLSKSAIAVIRISGPKSLDVIHRMTRRKKDSVIPRKALLCRIVDPKNEEMLDNGLVLWFPQPHSFTGEDSVELHVHGGVAVVSSVINALHKLPGFRLAEAGEFTKRAYLAGKLDATEVEGLADLLRAETETQRRQAIRQATGELAGLYNLWRTRVLTCMAHLEAFIDFGEDQDIGEEVLGTLRDSVQSLKAEVDSHLNDNRRGERLRSGVKVAIIGEPNAGKSSLINILGRRNVAIVSPHAGTTRDVLEISLDIGGFPVVICDTAGLRHSVDPVENEGLRRAREAAATADLVIIVMDASRGPESLWQQPVKDLIRHECQRLNLSFSAENNYLVLLNKLDLVSPNVNRPPELSAISCKTEKGLGEFLVHLEGKLAELCANPLQESPLITSSRQRHHVQLAFWHLEKFLDIVEHQGDLALAGEYLRRSANQLGSITARGKIDTEEMLDVLFRSFCIGK</sequence>
<keyword evidence="3 6" id="KW-0819">tRNA processing</keyword>
<protein>
    <recommendedName>
        <fullName evidence="7">TrmE-type G domain-containing protein</fullName>
    </recommendedName>
</protein>
<dbReference type="CDD" id="cd04164">
    <property type="entry name" value="trmE"/>
    <property type="match status" value="1"/>
</dbReference>
<dbReference type="InterPro" id="IPR027368">
    <property type="entry name" value="MnmE_dom2"/>
</dbReference>
<reference evidence="8 9" key="1">
    <citation type="journal article" date="2011" name="Science">
        <title>The ecoresponsive genome of Daphnia pulex.</title>
        <authorList>
            <person name="Colbourne J.K."/>
            <person name="Pfrender M.E."/>
            <person name="Gilbert D."/>
            <person name="Thomas W.K."/>
            <person name="Tucker A."/>
            <person name="Oakley T.H."/>
            <person name="Tokishita S."/>
            <person name="Aerts A."/>
            <person name="Arnold G.J."/>
            <person name="Basu M.K."/>
            <person name="Bauer D.J."/>
            <person name="Caceres C.E."/>
            <person name="Carmel L."/>
            <person name="Casola C."/>
            <person name="Choi J.H."/>
            <person name="Detter J.C."/>
            <person name="Dong Q."/>
            <person name="Dusheyko S."/>
            <person name="Eads B.D."/>
            <person name="Frohlich T."/>
            <person name="Geiler-Samerotte K.A."/>
            <person name="Gerlach D."/>
            <person name="Hatcher P."/>
            <person name="Jogdeo S."/>
            <person name="Krijgsveld J."/>
            <person name="Kriventseva E.V."/>
            <person name="Kultz D."/>
            <person name="Laforsch C."/>
            <person name="Lindquist E."/>
            <person name="Lopez J."/>
            <person name="Manak J.R."/>
            <person name="Muller J."/>
            <person name="Pangilinan J."/>
            <person name="Patwardhan R.P."/>
            <person name="Pitluck S."/>
            <person name="Pritham E.J."/>
            <person name="Rechtsteiner A."/>
            <person name="Rho M."/>
            <person name="Rogozin I.B."/>
            <person name="Sakarya O."/>
            <person name="Salamov A."/>
            <person name="Schaack S."/>
            <person name="Shapiro H."/>
            <person name="Shiga Y."/>
            <person name="Skalitzky C."/>
            <person name="Smith Z."/>
            <person name="Souvorov A."/>
            <person name="Sung W."/>
            <person name="Tang Z."/>
            <person name="Tsuchiya D."/>
            <person name="Tu H."/>
            <person name="Vos H."/>
            <person name="Wang M."/>
            <person name="Wolf Y.I."/>
            <person name="Yamagata H."/>
            <person name="Yamada T."/>
            <person name="Ye Y."/>
            <person name="Shaw J.R."/>
            <person name="Andrews J."/>
            <person name="Crease T.J."/>
            <person name="Tang H."/>
            <person name="Lucas S.M."/>
            <person name="Robertson H.M."/>
            <person name="Bork P."/>
            <person name="Koonin E.V."/>
            <person name="Zdobnov E.M."/>
            <person name="Grigoriev I.V."/>
            <person name="Lynch M."/>
            <person name="Boore J.L."/>
        </authorList>
    </citation>
    <scope>NUCLEOTIDE SEQUENCE [LARGE SCALE GENOMIC DNA]</scope>
</reference>
<dbReference type="Pfam" id="PF12631">
    <property type="entry name" value="MnmE_helical"/>
    <property type="match status" value="1"/>
</dbReference>
<dbReference type="GO" id="GO:0002098">
    <property type="term" value="P:tRNA wobble uridine modification"/>
    <property type="evidence" value="ECO:0000318"/>
    <property type="project" value="GO_Central"/>
</dbReference>
<evidence type="ECO:0000313" key="8">
    <source>
        <dbReference type="EMBL" id="EFX85490.1"/>
    </source>
</evidence>
<evidence type="ECO:0000256" key="6">
    <source>
        <dbReference type="RuleBase" id="RU003313"/>
    </source>
</evidence>
<dbReference type="SUPFAM" id="SSF52540">
    <property type="entry name" value="P-loop containing nucleoside triphosphate hydrolases"/>
    <property type="match status" value="1"/>
</dbReference>
<dbReference type="HAMAP" id="MF_00379">
    <property type="entry name" value="GTPase_MnmE"/>
    <property type="match status" value="1"/>
</dbReference>
<dbReference type="InterPro" id="IPR004520">
    <property type="entry name" value="GTPase_MnmE"/>
</dbReference>
<keyword evidence="5 6" id="KW-0342">GTP-binding</keyword>
<evidence type="ECO:0000259" key="7">
    <source>
        <dbReference type="PROSITE" id="PS51709"/>
    </source>
</evidence>
<dbReference type="KEGG" id="dpx:DAPPUDRAFT_300302"/>
<proteinExistence type="inferred from homology"/>
<dbReference type="NCBIfam" id="NF003661">
    <property type="entry name" value="PRK05291.1-3"/>
    <property type="match status" value="1"/>
</dbReference>
<evidence type="ECO:0000256" key="5">
    <source>
        <dbReference type="ARBA" id="ARBA00023134"/>
    </source>
</evidence>
<evidence type="ECO:0000256" key="2">
    <source>
        <dbReference type="ARBA" id="ARBA00011043"/>
    </source>
</evidence>
<dbReference type="InterPro" id="IPR031168">
    <property type="entry name" value="G_TrmE"/>
</dbReference>
<dbReference type="InterPro" id="IPR027266">
    <property type="entry name" value="TrmE/GcvT-like"/>
</dbReference>
<dbReference type="InterPro" id="IPR025867">
    <property type="entry name" value="MnmE_helical"/>
</dbReference>
<feature type="domain" description="TrmE-type G" evidence="7">
    <location>
        <begin position="249"/>
        <end position="414"/>
    </location>
</feature>
<dbReference type="PANTHER" id="PTHR42714">
    <property type="entry name" value="TRNA MODIFICATION GTPASE GTPBP3"/>
    <property type="match status" value="1"/>
</dbReference>
<evidence type="ECO:0000256" key="3">
    <source>
        <dbReference type="ARBA" id="ARBA00022694"/>
    </source>
</evidence>
<comment type="similarity">
    <text evidence="2 6">Belongs to the TRAFAC class TrmE-Era-EngA-EngB-Septin-like GTPase superfamily. TrmE GTPase family.</text>
</comment>
<evidence type="ECO:0000256" key="4">
    <source>
        <dbReference type="ARBA" id="ARBA00022741"/>
    </source>
</evidence>
<dbReference type="Gene3D" id="3.40.50.300">
    <property type="entry name" value="P-loop containing nucleotide triphosphate hydrolases"/>
    <property type="match status" value="1"/>
</dbReference>
<dbReference type="GO" id="GO:0005525">
    <property type="term" value="F:GTP binding"/>
    <property type="evidence" value="ECO:0007669"/>
    <property type="project" value="UniProtKB-KW"/>
</dbReference>
<dbReference type="OMA" id="EFHCHGG"/>
<keyword evidence="4 6" id="KW-0547">Nucleotide-binding</keyword>
<dbReference type="eggNOG" id="KOG1191">
    <property type="taxonomic scope" value="Eukaryota"/>
</dbReference>
<keyword evidence="9" id="KW-1185">Reference proteome</keyword>
<dbReference type="STRING" id="6669.E9G4V7"/>
<dbReference type="CDD" id="cd14858">
    <property type="entry name" value="TrmE_N"/>
    <property type="match status" value="1"/>
</dbReference>
<dbReference type="HOGENOM" id="CLU_019624_3_1_1"/>
<dbReference type="NCBIfam" id="TIGR00231">
    <property type="entry name" value="small_GTP"/>
    <property type="match status" value="1"/>
</dbReference>
<evidence type="ECO:0000313" key="9">
    <source>
        <dbReference type="Proteomes" id="UP000000305"/>
    </source>
</evidence>
<dbReference type="GO" id="GO:0003924">
    <property type="term" value="F:GTPase activity"/>
    <property type="evidence" value="ECO:0007669"/>
    <property type="project" value="InterPro"/>
</dbReference>
<dbReference type="EMBL" id="GL732532">
    <property type="protein sequence ID" value="EFX85490.1"/>
    <property type="molecule type" value="Genomic_DNA"/>
</dbReference>
<dbReference type="OrthoDB" id="188276at2759"/>
<dbReference type="AlphaFoldDB" id="E9G4V7"/>
<dbReference type="PROSITE" id="PS51709">
    <property type="entry name" value="G_TRME"/>
    <property type="match status" value="1"/>
</dbReference>
<dbReference type="InterPro" id="IPR027417">
    <property type="entry name" value="P-loop_NTPase"/>
</dbReference>
<dbReference type="Gene3D" id="3.30.1360.120">
    <property type="entry name" value="Probable tRNA modification gtpase trme, domain 1"/>
    <property type="match status" value="1"/>
</dbReference>
<dbReference type="InParanoid" id="E9G4V7"/>
<organism evidence="8 9">
    <name type="scientific">Daphnia pulex</name>
    <name type="common">Water flea</name>
    <dbReference type="NCBI Taxonomy" id="6669"/>
    <lineage>
        <taxon>Eukaryota</taxon>
        <taxon>Metazoa</taxon>
        <taxon>Ecdysozoa</taxon>
        <taxon>Arthropoda</taxon>
        <taxon>Crustacea</taxon>
        <taxon>Branchiopoda</taxon>
        <taxon>Diplostraca</taxon>
        <taxon>Cladocera</taxon>
        <taxon>Anomopoda</taxon>
        <taxon>Daphniidae</taxon>
        <taxon>Daphnia</taxon>
    </lineage>
</organism>
<dbReference type="FunFam" id="3.30.1360.120:FF:000007">
    <property type="entry name" value="tRNA modification GTPase GTPBP3, mitochondrial"/>
    <property type="match status" value="1"/>
</dbReference>
<comment type="subcellular location">
    <subcellularLocation>
        <location evidence="1">Mitochondrion</location>
    </subcellularLocation>
</comment>
<gene>
    <name evidence="8" type="ORF">DAPPUDRAFT_300302</name>
</gene>
<dbReference type="PhylomeDB" id="E9G4V7"/>
<dbReference type="Proteomes" id="UP000000305">
    <property type="component" value="Unassembled WGS sequence"/>
</dbReference>
<accession>E9G4V7</accession>
<dbReference type="GO" id="GO:0005737">
    <property type="term" value="C:cytoplasm"/>
    <property type="evidence" value="ECO:0000318"/>
    <property type="project" value="GO_Central"/>
</dbReference>
<dbReference type="PANTHER" id="PTHR42714:SF2">
    <property type="entry name" value="TRNA MODIFICATION GTPASE GTPBP3, MITOCHONDRIAL"/>
    <property type="match status" value="1"/>
</dbReference>
<dbReference type="InterPro" id="IPR006073">
    <property type="entry name" value="GTP-bd"/>
</dbReference>
<name>E9G4V7_DAPPU</name>
<dbReference type="Pfam" id="PF01926">
    <property type="entry name" value="MMR_HSR1"/>
    <property type="match status" value="1"/>
</dbReference>
<dbReference type="InterPro" id="IPR018948">
    <property type="entry name" value="GTP-bd_TrmE_N"/>
</dbReference>
<dbReference type="Pfam" id="PF10396">
    <property type="entry name" value="TrmE_N"/>
    <property type="match status" value="1"/>
</dbReference>
<dbReference type="FunCoup" id="E9G4V7">
    <property type="interactions" value="1350"/>
</dbReference>
<dbReference type="GO" id="GO:0030488">
    <property type="term" value="P:tRNA methylation"/>
    <property type="evidence" value="ECO:0000318"/>
    <property type="project" value="GO_Central"/>
</dbReference>
<dbReference type="NCBIfam" id="TIGR00450">
    <property type="entry name" value="mnmE_trmE_thdF"/>
    <property type="match status" value="1"/>
</dbReference>
<evidence type="ECO:0000256" key="1">
    <source>
        <dbReference type="ARBA" id="ARBA00004173"/>
    </source>
</evidence>
<dbReference type="Gene3D" id="1.20.120.430">
    <property type="entry name" value="tRNA modification GTPase MnmE domain 2"/>
    <property type="match status" value="1"/>
</dbReference>
<dbReference type="InterPro" id="IPR005225">
    <property type="entry name" value="Small_GTP-bd"/>
</dbReference>
<dbReference type="GO" id="GO:0005739">
    <property type="term" value="C:mitochondrion"/>
    <property type="evidence" value="ECO:0000318"/>
    <property type="project" value="GO_Central"/>
</dbReference>